<dbReference type="Pfam" id="PF00528">
    <property type="entry name" value="BPD_transp_1"/>
    <property type="match status" value="1"/>
</dbReference>
<sequence>MLKSIGQDKLALCGFLLVLVLIFVGALAPWLAPHDPIHIDLKLSLHPPDQDYPFGTDHLGRCILSRLIYGVRLSLGLAVLVVTVIFGAGLLVGASAGYLGGSWDHVLMRIVDILLAFPGLILAIGIAGFLGPSLINIMMALSLVNWVGYARIARGLVLSLKEKEFVVAARASGSSPGKIMRKHILPNMISPLIVLATLDMGAVILQISGMSFLGLGAQPPTPEWGAMLSEGRSYMQLAPWVMVYPGGAILLTVMAFNLLGDGLRDALDPRFGNDIWKEKVM</sequence>
<evidence type="ECO:0000256" key="7">
    <source>
        <dbReference type="ARBA" id="ARBA00024202"/>
    </source>
</evidence>
<dbReference type="PANTHER" id="PTHR43386">
    <property type="entry name" value="OLIGOPEPTIDE TRANSPORT SYSTEM PERMEASE PROTEIN APPC"/>
    <property type="match status" value="1"/>
</dbReference>
<protein>
    <submittedName>
        <fullName evidence="10">Nickel ABC transporter permease subunit NikC</fullName>
    </submittedName>
</protein>
<dbReference type="InterPro" id="IPR000515">
    <property type="entry name" value="MetI-like"/>
</dbReference>
<dbReference type="InterPro" id="IPR035906">
    <property type="entry name" value="MetI-like_sf"/>
</dbReference>
<feature type="transmembrane region" description="Helical" evidence="8">
    <location>
        <begin position="12"/>
        <end position="32"/>
    </location>
</feature>
<evidence type="ECO:0000256" key="5">
    <source>
        <dbReference type="ARBA" id="ARBA00022989"/>
    </source>
</evidence>
<comment type="similarity">
    <text evidence="7">Belongs to the binding-protein-dependent transport system permease family. OppBC subfamily.</text>
</comment>
<dbReference type="EMBL" id="CP017634">
    <property type="protein sequence ID" value="ATW27601.1"/>
    <property type="molecule type" value="Genomic_DNA"/>
</dbReference>
<keyword evidence="3" id="KW-1003">Cell membrane</keyword>
<dbReference type="GO" id="GO:0005886">
    <property type="term" value="C:plasma membrane"/>
    <property type="evidence" value="ECO:0007669"/>
    <property type="project" value="UniProtKB-SubCell"/>
</dbReference>
<keyword evidence="6 8" id="KW-0472">Membrane</keyword>
<feature type="transmembrane region" description="Helical" evidence="8">
    <location>
        <begin position="106"/>
        <end position="128"/>
    </location>
</feature>
<keyword evidence="11" id="KW-1185">Reference proteome</keyword>
<evidence type="ECO:0000256" key="4">
    <source>
        <dbReference type="ARBA" id="ARBA00022692"/>
    </source>
</evidence>
<dbReference type="InterPro" id="IPR050366">
    <property type="entry name" value="BP-dependent_transpt_permease"/>
</dbReference>
<dbReference type="AlphaFoldDB" id="A0A3G1KYS4"/>
<keyword evidence="2 8" id="KW-0813">Transport</keyword>
<dbReference type="Proteomes" id="UP000323521">
    <property type="component" value="Chromosome"/>
</dbReference>
<dbReference type="PROSITE" id="PS50928">
    <property type="entry name" value="ABC_TM1"/>
    <property type="match status" value="1"/>
</dbReference>
<evidence type="ECO:0000256" key="3">
    <source>
        <dbReference type="ARBA" id="ARBA00022475"/>
    </source>
</evidence>
<keyword evidence="4 8" id="KW-0812">Transmembrane</keyword>
<feature type="domain" description="ABC transmembrane type-1" evidence="9">
    <location>
        <begin position="71"/>
        <end position="260"/>
    </location>
</feature>
<feature type="transmembrane region" description="Helical" evidence="8">
    <location>
        <begin position="188"/>
        <end position="217"/>
    </location>
</feature>
<comment type="subcellular location">
    <subcellularLocation>
        <location evidence="1 8">Cell membrane</location>
        <topology evidence="1 8">Multi-pass membrane protein</topology>
    </subcellularLocation>
</comment>
<dbReference type="GO" id="GO:0055085">
    <property type="term" value="P:transmembrane transport"/>
    <property type="evidence" value="ECO:0007669"/>
    <property type="project" value="InterPro"/>
</dbReference>
<dbReference type="InterPro" id="IPR053385">
    <property type="entry name" value="ABC_transport_permease"/>
</dbReference>
<accession>A0A3G1KYS4</accession>
<evidence type="ECO:0000256" key="1">
    <source>
        <dbReference type="ARBA" id="ARBA00004651"/>
    </source>
</evidence>
<evidence type="ECO:0000259" key="9">
    <source>
        <dbReference type="PROSITE" id="PS50928"/>
    </source>
</evidence>
<organism evidence="10 11">
    <name type="scientific">Formimonas warabiya</name>
    <dbReference type="NCBI Taxonomy" id="1761012"/>
    <lineage>
        <taxon>Bacteria</taxon>
        <taxon>Bacillati</taxon>
        <taxon>Bacillota</taxon>
        <taxon>Clostridia</taxon>
        <taxon>Eubacteriales</taxon>
        <taxon>Peptococcaceae</taxon>
        <taxon>Candidatus Formimonas</taxon>
    </lineage>
</organism>
<dbReference type="NCBIfam" id="NF045474">
    <property type="entry name" value="Opp2C"/>
    <property type="match status" value="1"/>
</dbReference>
<dbReference type="Pfam" id="PF12911">
    <property type="entry name" value="OppC_N"/>
    <property type="match status" value="1"/>
</dbReference>
<dbReference type="PANTHER" id="PTHR43386:SF1">
    <property type="entry name" value="D,D-DIPEPTIDE TRANSPORT SYSTEM PERMEASE PROTEIN DDPC-RELATED"/>
    <property type="match status" value="1"/>
</dbReference>
<proteinExistence type="inferred from homology"/>
<feature type="transmembrane region" description="Helical" evidence="8">
    <location>
        <begin position="75"/>
        <end position="99"/>
    </location>
</feature>
<evidence type="ECO:0000256" key="8">
    <source>
        <dbReference type="RuleBase" id="RU363032"/>
    </source>
</evidence>
<dbReference type="CDD" id="cd06261">
    <property type="entry name" value="TM_PBP2"/>
    <property type="match status" value="1"/>
</dbReference>
<evidence type="ECO:0000256" key="2">
    <source>
        <dbReference type="ARBA" id="ARBA00022448"/>
    </source>
</evidence>
<keyword evidence="5 8" id="KW-1133">Transmembrane helix</keyword>
<dbReference type="KEGG" id="fwa:DCMF_25145"/>
<dbReference type="SUPFAM" id="SSF161098">
    <property type="entry name" value="MetI-like"/>
    <property type="match status" value="1"/>
</dbReference>
<gene>
    <name evidence="10" type="primary">nikC</name>
    <name evidence="10" type="ORF">DCMF_25145</name>
</gene>
<evidence type="ECO:0000313" key="11">
    <source>
        <dbReference type="Proteomes" id="UP000323521"/>
    </source>
</evidence>
<name>A0A3G1KYS4_FORW1</name>
<dbReference type="Gene3D" id="1.10.3720.10">
    <property type="entry name" value="MetI-like"/>
    <property type="match status" value="1"/>
</dbReference>
<evidence type="ECO:0000313" key="10">
    <source>
        <dbReference type="EMBL" id="ATW27601.1"/>
    </source>
</evidence>
<dbReference type="InterPro" id="IPR025966">
    <property type="entry name" value="OppC_N"/>
</dbReference>
<evidence type="ECO:0000256" key="6">
    <source>
        <dbReference type="ARBA" id="ARBA00023136"/>
    </source>
</evidence>
<feature type="transmembrane region" description="Helical" evidence="8">
    <location>
        <begin position="237"/>
        <end position="260"/>
    </location>
</feature>
<reference evidence="10 11" key="1">
    <citation type="submission" date="2016-10" db="EMBL/GenBank/DDBJ databases">
        <title>Complete Genome Sequence of Peptococcaceae strain DCMF.</title>
        <authorList>
            <person name="Edwards R.J."/>
            <person name="Holland S.I."/>
            <person name="Deshpande N.P."/>
            <person name="Wong Y.K."/>
            <person name="Ertan H."/>
            <person name="Manefield M."/>
            <person name="Russell T.L."/>
            <person name="Lee M.J."/>
        </authorList>
    </citation>
    <scope>NUCLEOTIDE SEQUENCE [LARGE SCALE GENOMIC DNA]</scope>
    <source>
        <strain evidence="10 11">DCMF</strain>
    </source>
</reference>